<dbReference type="Gene3D" id="1.10.357.10">
    <property type="entry name" value="Tetracycline Repressor, domain 2"/>
    <property type="match status" value="1"/>
</dbReference>
<keyword evidence="1" id="KW-0238">DNA-binding</keyword>
<dbReference type="SUPFAM" id="SSF46689">
    <property type="entry name" value="Homeodomain-like"/>
    <property type="match status" value="1"/>
</dbReference>
<protein>
    <submittedName>
        <fullName evidence="2">TetR-type transcriptional regulator</fullName>
    </submittedName>
</protein>
<proteinExistence type="predicted"/>
<dbReference type="InterPro" id="IPR050109">
    <property type="entry name" value="HTH-type_TetR-like_transc_reg"/>
</dbReference>
<gene>
    <name evidence="2" type="ORF">BMIN_0346</name>
</gene>
<dbReference type="PANTHER" id="PTHR30055:SF148">
    <property type="entry name" value="TETR-FAMILY TRANSCRIPTIONAL REGULATOR"/>
    <property type="match status" value="1"/>
</dbReference>
<keyword evidence="3" id="KW-1185">Reference proteome</keyword>
<evidence type="ECO:0000256" key="1">
    <source>
        <dbReference type="ARBA" id="ARBA00023125"/>
    </source>
</evidence>
<dbReference type="Proteomes" id="UP000029014">
    <property type="component" value="Unassembled WGS sequence"/>
</dbReference>
<dbReference type="eggNOG" id="COG1309">
    <property type="taxonomic scope" value="Bacteria"/>
</dbReference>
<sequence>MGMMTSRRQRSVDVDRKLADAVLRLAAAGTRPISIQSVSDTSGVAKTTIYRRYHNSADLVAGMSTMVSEIIPLSLELEPSRDNLTVLLSRFARSLDRHIDIRLLGLVLASDNPLVARLKSSLVTPARRAAEEFIRKGIGIGVFRPDTDVTAVMDSIVGSLIVDASRGDNDVSLWAARESRLLWNALATTDEND</sequence>
<dbReference type="STRING" id="1693.BMIN_0346"/>
<dbReference type="GO" id="GO:0003700">
    <property type="term" value="F:DNA-binding transcription factor activity"/>
    <property type="evidence" value="ECO:0007669"/>
    <property type="project" value="TreeGrafter"/>
</dbReference>
<dbReference type="AlphaFoldDB" id="A0A087BN51"/>
<organism evidence="2 3">
    <name type="scientific">Bifidobacterium minimum</name>
    <dbReference type="NCBI Taxonomy" id="1693"/>
    <lineage>
        <taxon>Bacteria</taxon>
        <taxon>Bacillati</taxon>
        <taxon>Actinomycetota</taxon>
        <taxon>Actinomycetes</taxon>
        <taxon>Bifidobacteriales</taxon>
        <taxon>Bifidobacteriaceae</taxon>
        <taxon>Bifidobacterium</taxon>
    </lineage>
</organism>
<reference evidence="2 3" key="1">
    <citation type="submission" date="2014-03" db="EMBL/GenBank/DDBJ databases">
        <title>Genomics of Bifidobacteria.</title>
        <authorList>
            <person name="Ventura M."/>
            <person name="Milani C."/>
            <person name="Lugli G.A."/>
        </authorList>
    </citation>
    <scope>NUCLEOTIDE SEQUENCE [LARGE SCALE GENOMIC DNA]</scope>
    <source>
        <strain evidence="2 3">LMG 11592</strain>
    </source>
</reference>
<comment type="caution">
    <text evidence="2">The sequence shown here is derived from an EMBL/GenBank/DDBJ whole genome shotgun (WGS) entry which is preliminary data.</text>
</comment>
<dbReference type="InterPro" id="IPR036271">
    <property type="entry name" value="Tet_transcr_reg_TetR-rel_C_sf"/>
</dbReference>
<evidence type="ECO:0000313" key="2">
    <source>
        <dbReference type="EMBL" id="KFI72451.1"/>
    </source>
</evidence>
<dbReference type="Gene3D" id="1.10.10.60">
    <property type="entry name" value="Homeodomain-like"/>
    <property type="match status" value="1"/>
</dbReference>
<evidence type="ECO:0000313" key="3">
    <source>
        <dbReference type="Proteomes" id="UP000029014"/>
    </source>
</evidence>
<dbReference type="InterPro" id="IPR009057">
    <property type="entry name" value="Homeodomain-like_sf"/>
</dbReference>
<dbReference type="PANTHER" id="PTHR30055">
    <property type="entry name" value="HTH-TYPE TRANSCRIPTIONAL REGULATOR RUTR"/>
    <property type="match status" value="1"/>
</dbReference>
<dbReference type="GO" id="GO:0000976">
    <property type="term" value="F:transcription cis-regulatory region binding"/>
    <property type="evidence" value="ECO:0007669"/>
    <property type="project" value="TreeGrafter"/>
</dbReference>
<dbReference type="EMBL" id="JGZD01000009">
    <property type="protein sequence ID" value="KFI72451.1"/>
    <property type="molecule type" value="Genomic_DNA"/>
</dbReference>
<name>A0A087BN51_9BIFI</name>
<dbReference type="SUPFAM" id="SSF48498">
    <property type="entry name" value="Tetracyclin repressor-like, C-terminal domain"/>
    <property type="match status" value="1"/>
</dbReference>
<accession>A0A087BN51</accession>